<dbReference type="InterPro" id="IPR050231">
    <property type="entry name" value="Iron_ascorbate_oxido_reductase"/>
</dbReference>
<dbReference type="Proteomes" id="UP001140206">
    <property type="component" value="Chromosome 3"/>
</dbReference>
<dbReference type="AlphaFoldDB" id="A0AAV8E0I6"/>
<comment type="similarity">
    <text evidence="5">Belongs to the iron/ascorbate-dependent oxidoreductase family.</text>
</comment>
<protein>
    <submittedName>
        <fullName evidence="7">2-oxoglutarate (2OG) and Fe(II)-dependent oxygenase superfamily protein</fullName>
    </submittedName>
</protein>
<comment type="cofactor">
    <cofactor evidence="1">
        <name>L-ascorbate</name>
        <dbReference type="ChEBI" id="CHEBI:38290"/>
    </cofactor>
</comment>
<dbReference type="InterPro" id="IPR044861">
    <property type="entry name" value="IPNS-like_FE2OG_OXY"/>
</dbReference>
<evidence type="ECO:0000256" key="4">
    <source>
        <dbReference type="ARBA" id="ARBA00023004"/>
    </source>
</evidence>
<gene>
    <name evidence="7" type="ORF">LUZ62_056153</name>
</gene>
<reference evidence="7" key="1">
    <citation type="submission" date="2022-08" db="EMBL/GenBank/DDBJ databases">
        <authorList>
            <person name="Marques A."/>
        </authorList>
    </citation>
    <scope>NUCLEOTIDE SEQUENCE</scope>
    <source>
        <strain evidence="7">RhyPub2mFocal</strain>
        <tissue evidence="7">Leaves</tissue>
    </source>
</reference>
<evidence type="ECO:0000256" key="3">
    <source>
        <dbReference type="ARBA" id="ARBA00023002"/>
    </source>
</evidence>
<evidence type="ECO:0000313" key="7">
    <source>
        <dbReference type="EMBL" id="KAJ4771896.1"/>
    </source>
</evidence>
<dbReference type="GO" id="GO:0016491">
    <property type="term" value="F:oxidoreductase activity"/>
    <property type="evidence" value="ECO:0007669"/>
    <property type="project" value="UniProtKB-KW"/>
</dbReference>
<evidence type="ECO:0000256" key="2">
    <source>
        <dbReference type="ARBA" id="ARBA00022723"/>
    </source>
</evidence>
<dbReference type="GO" id="GO:0046872">
    <property type="term" value="F:metal ion binding"/>
    <property type="evidence" value="ECO:0007669"/>
    <property type="project" value="UniProtKB-KW"/>
</dbReference>
<dbReference type="EMBL" id="JAMFTS010000003">
    <property type="protein sequence ID" value="KAJ4771896.1"/>
    <property type="molecule type" value="Genomic_DNA"/>
</dbReference>
<organism evidence="7 8">
    <name type="scientific">Rhynchospora pubera</name>
    <dbReference type="NCBI Taxonomy" id="906938"/>
    <lineage>
        <taxon>Eukaryota</taxon>
        <taxon>Viridiplantae</taxon>
        <taxon>Streptophyta</taxon>
        <taxon>Embryophyta</taxon>
        <taxon>Tracheophyta</taxon>
        <taxon>Spermatophyta</taxon>
        <taxon>Magnoliopsida</taxon>
        <taxon>Liliopsida</taxon>
        <taxon>Poales</taxon>
        <taxon>Cyperaceae</taxon>
        <taxon>Cyperoideae</taxon>
        <taxon>Rhynchosporeae</taxon>
        <taxon>Rhynchospora</taxon>
    </lineage>
</organism>
<feature type="domain" description="Fe2OG dioxygenase" evidence="6">
    <location>
        <begin position="146"/>
        <end position="250"/>
    </location>
</feature>
<keyword evidence="3 5" id="KW-0560">Oxidoreductase</keyword>
<evidence type="ECO:0000256" key="1">
    <source>
        <dbReference type="ARBA" id="ARBA00001961"/>
    </source>
</evidence>
<keyword evidence="8" id="KW-1185">Reference proteome</keyword>
<proteinExistence type="inferred from homology"/>
<keyword evidence="2 5" id="KW-0479">Metal-binding</keyword>
<name>A0AAV8E0I6_9POAL</name>
<dbReference type="Pfam" id="PF03171">
    <property type="entry name" value="2OG-FeII_Oxy"/>
    <property type="match status" value="1"/>
</dbReference>
<keyword evidence="4 5" id="KW-0408">Iron</keyword>
<accession>A0AAV8E0I6</accession>
<evidence type="ECO:0000256" key="5">
    <source>
        <dbReference type="RuleBase" id="RU003682"/>
    </source>
</evidence>
<sequence length="317" mass="34954">MATLPVIDLAEFSDQNQSKNMLEASCYWGCFRVINHGIPGPLQSQMKAAVRALFDLLDDVKRRNTDIIYSSGYLTPTLKNPLYEGFGLYNYDASSQTDVDAFCSLLDAPVHVRETIKTYAEKSHEVIVNIATKLGESMDLKDQNFGAWPCHFRFNKYNFAQVSAGSNGLQIHTDAVFLTLLQEDECVGGLEILVPGSDSFVEVDPLPGSLLVNVGDIAQAWSNGLLHNVKHRVRCKDAIPRFSIAVTHRADTPTHGTGRWDGIFCIHLTARQPTSQTEKEQNGCQLQSSVTAHPNTPLVYRHSTLIAPALHRALSGG</sequence>
<dbReference type="PROSITE" id="PS51471">
    <property type="entry name" value="FE2OG_OXY"/>
    <property type="match status" value="1"/>
</dbReference>
<dbReference type="InterPro" id="IPR005123">
    <property type="entry name" value="Oxoglu/Fe-dep_dioxygenase_dom"/>
</dbReference>
<evidence type="ECO:0000313" key="8">
    <source>
        <dbReference type="Proteomes" id="UP001140206"/>
    </source>
</evidence>
<dbReference type="Pfam" id="PF14226">
    <property type="entry name" value="DIOX_N"/>
    <property type="match status" value="1"/>
</dbReference>
<comment type="caution">
    <text evidence="7">The sequence shown here is derived from an EMBL/GenBank/DDBJ whole genome shotgun (WGS) entry which is preliminary data.</text>
</comment>
<dbReference type="Gene3D" id="2.60.120.330">
    <property type="entry name" value="B-lactam Antibiotic, Isopenicillin N Synthase, Chain"/>
    <property type="match status" value="1"/>
</dbReference>
<dbReference type="InterPro" id="IPR026992">
    <property type="entry name" value="DIOX_N"/>
</dbReference>
<evidence type="ECO:0000259" key="6">
    <source>
        <dbReference type="PROSITE" id="PS51471"/>
    </source>
</evidence>
<dbReference type="PANTHER" id="PTHR47990">
    <property type="entry name" value="2-OXOGLUTARATE (2OG) AND FE(II)-DEPENDENT OXYGENASE SUPERFAMILY PROTEIN-RELATED"/>
    <property type="match status" value="1"/>
</dbReference>
<dbReference type="SUPFAM" id="SSF51197">
    <property type="entry name" value="Clavaminate synthase-like"/>
    <property type="match status" value="1"/>
</dbReference>
<dbReference type="InterPro" id="IPR027443">
    <property type="entry name" value="IPNS-like_sf"/>
</dbReference>